<dbReference type="InterPro" id="IPR052164">
    <property type="entry name" value="Anthracycline_SecMetBiosynth"/>
</dbReference>
<sequence>MDVAAHTPGTVCWIDIGAPDPDATAAFYGELFGWTYTASGADGYRAALLDGRAVSGLGPAEDPGPPYWTAVLSVEDIDAAAAAFAAAGARIVVPPAPVAELGHAAVVVDPVGAPVSLWQPGTQTGMQAVGEHGAFASIELLTGRPDEASDFYRRVLGWHLDGTERRPETGVRGTPPPSPTPQPSLWLVNFTSDDVDATVTSALRLGATHAGLDCGATVLLRDPAGALFGIVATR</sequence>
<dbReference type="PROSITE" id="PS51819">
    <property type="entry name" value="VOC"/>
    <property type="match status" value="2"/>
</dbReference>
<evidence type="ECO:0000256" key="1">
    <source>
        <dbReference type="SAM" id="MobiDB-lite"/>
    </source>
</evidence>
<reference evidence="3 4" key="1">
    <citation type="submission" date="2023-06" db="EMBL/GenBank/DDBJ databases">
        <authorList>
            <person name="Yushchuk O."/>
            <person name="Binda E."/>
            <person name="Ruckert-Reed C."/>
            <person name="Fedorenko V."/>
            <person name="Kalinowski J."/>
            <person name="Marinelli F."/>
        </authorList>
    </citation>
    <scope>NUCLEOTIDE SEQUENCE [LARGE SCALE GENOMIC DNA]</scope>
    <source>
        <strain evidence="3 4">NRRL 3884</strain>
    </source>
</reference>
<dbReference type="Gene3D" id="3.10.180.10">
    <property type="entry name" value="2,3-Dihydroxybiphenyl 1,2-Dioxygenase, domain 1"/>
    <property type="match status" value="2"/>
</dbReference>
<evidence type="ECO:0000313" key="3">
    <source>
        <dbReference type="EMBL" id="WIM92970.1"/>
    </source>
</evidence>
<dbReference type="InterPro" id="IPR029068">
    <property type="entry name" value="Glyas_Bleomycin-R_OHBP_Dase"/>
</dbReference>
<dbReference type="PANTHER" id="PTHR33993:SF10">
    <property type="entry name" value="CONSERVED PROTEIN"/>
    <property type="match status" value="1"/>
</dbReference>
<dbReference type="CDD" id="cd07247">
    <property type="entry name" value="SgaA_N_like"/>
    <property type="match status" value="1"/>
</dbReference>
<dbReference type="EMBL" id="CP126980">
    <property type="protein sequence ID" value="WIM92970.1"/>
    <property type="molecule type" value="Genomic_DNA"/>
</dbReference>
<evidence type="ECO:0000259" key="2">
    <source>
        <dbReference type="PROSITE" id="PS51819"/>
    </source>
</evidence>
<dbReference type="Pfam" id="PF18029">
    <property type="entry name" value="Glyoxalase_6"/>
    <property type="match status" value="2"/>
</dbReference>
<accession>A0ABY8WB82</accession>
<dbReference type="InterPro" id="IPR037523">
    <property type="entry name" value="VOC_core"/>
</dbReference>
<feature type="region of interest" description="Disordered" evidence="1">
    <location>
        <begin position="163"/>
        <end position="184"/>
    </location>
</feature>
<organism evidence="3 4">
    <name type="scientific">Actinoplanes oblitus</name>
    <dbReference type="NCBI Taxonomy" id="3040509"/>
    <lineage>
        <taxon>Bacteria</taxon>
        <taxon>Bacillati</taxon>
        <taxon>Actinomycetota</taxon>
        <taxon>Actinomycetes</taxon>
        <taxon>Micromonosporales</taxon>
        <taxon>Micromonosporaceae</taxon>
        <taxon>Actinoplanes</taxon>
    </lineage>
</organism>
<dbReference type="RefSeq" id="WP_284914177.1">
    <property type="nucleotide sequence ID" value="NZ_CP126980.1"/>
</dbReference>
<dbReference type="PANTHER" id="PTHR33993">
    <property type="entry name" value="GLYOXALASE-RELATED"/>
    <property type="match status" value="1"/>
</dbReference>
<dbReference type="InterPro" id="IPR041581">
    <property type="entry name" value="Glyoxalase_6"/>
</dbReference>
<keyword evidence="4" id="KW-1185">Reference proteome</keyword>
<dbReference type="SUPFAM" id="SSF54593">
    <property type="entry name" value="Glyoxalase/Bleomycin resistance protein/Dihydroxybiphenyl dioxygenase"/>
    <property type="match status" value="2"/>
</dbReference>
<feature type="domain" description="VOC" evidence="2">
    <location>
        <begin position="134"/>
        <end position="234"/>
    </location>
</feature>
<feature type="domain" description="VOC" evidence="2">
    <location>
        <begin position="10"/>
        <end position="120"/>
    </location>
</feature>
<name>A0ABY8WB82_9ACTN</name>
<gene>
    <name evidence="3" type="ORF">ACTOB_004933</name>
</gene>
<dbReference type="Proteomes" id="UP001240150">
    <property type="component" value="Chromosome"/>
</dbReference>
<proteinExistence type="predicted"/>
<evidence type="ECO:0000313" key="4">
    <source>
        <dbReference type="Proteomes" id="UP001240150"/>
    </source>
</evidence>
<protein>
    <submittedName>
        <fullName evidence="3">VOC family protein</fullName>
    </submittedName>
</protein>